<dbReference type="AlphaFoldDB" id="A0A9X3MAG5"/>
<dbReference type="RefSeq" id="WP_269946352.1">
    <property type="nucleotide sequence ID" value="NZ_JAKMUU010000003.1"/>
</dbReference>
<feature type="transmembrane region" description="Helical" evidence="1">
    <location>
        <begin position="84"/>
        <end position="104"/>
    </location>
</feature>
<reference evidence="3 5" key="2">
    <citation type="submission" date="2023-08" db="EMBL/GenBank/DDBJ databases">
        <title>Genomic characterization of the C. tuberculostearicum species complex, a ubiquitous member of the human skin microbiome.</title>
        <authorList>
            <person name="Ahmed N."/>
            <person name="Deming C."/>
            <person name="Conlan S."/>
            <person name="Segre J."/>
        </authorList>
    </citation>
    <scope>NUCLEOTIDE SEQUENCE [LARGE SCALE GENOMIC DNA]</scope>
    <source>
        <strain evidence="3 5">CTNIH19</strain>
    </source>
</reference>
<dbReference type="Proteomes" id="UP001185631">
    <property type="component" value="Unassembled WGS sequence"/>
</dbReference>
<evidence type="ECO:0000313" key="3">
    <source>
        <dbReference type="EMBL" id="MDV2423325.1"/>
    </source>
</evidence>
<accession>A0A9X3MAG5</accession>
<keyword evidence="5" id="KW-1185">Reference proteome</keyword>
<sequence length="227" mass="24692">MKLLKTFNLNAKKSLISVSIIIVLLWTVPYFLPPDPETITINPAGWGFFAVFIWGIYCAFAATEYRPLRGLGLPSAKWLTSMHATLWVAALVFGAIAWLTYYAALRAGVPMDSSWVIAPGNIDAAPIIARIATFGSFTCGHLMTGYIGTLIGLIFSSASSHSWTSRLLIIAGIIAGIVLVDFALTLIFQYVGTPKIDAPWPGLFFFTGLSIIVCSIVTYLLAQRIQP</sequence>
<evidence type="ECO:0000313" key="5">
    <source>
        <dbReference type="Proteomes" id="UP001185631"/>
    </source>
</evidence>
<feature type="transmembrane region" description="Helical" evidence="1">
    <location>
        <begin position="15"/>
        <end position="32"/>
    </location>
</feature>
<feature type="transmembrane region" description="Helical" evidence="1">
    <location>
        <begin position="44"/>
        <end position="63"/>
    </location>
</feature>
<evidence type="ECO:0000313" key="4">
    <source>
        <dbReference type="Proteomes" id="UP001146430"/>
    </source>
</evidence>
<evidence type="ECO:0000256" key="1">
    <source>
        <dbReference type="SAM" id="Phobius"/>
    </source>
</evidence>
<dbReference type="Proteomes" id="UP001146430">
    <property type="component" value="Unassembled WGS sequence"/>
</dbReference>
<protein>
    <submittedName>
        <fullName evidence="2">Transglycosylase</fullName>
    </submittedName>
</protein>
<proteinExistence type="predicted"/>
<evidence type="ECO:0000313" key="2">
    <source>
        <dbReference type="EMBL" id="MCZ9307169.1"/>
    </source>
</evidence>
<dbReference type="EMBL" id="JAVBID010000002">
    <property type="protein sequence ID" value="MDV2423325.1"/>
    <property type="molecule type" value="Genomic_DNA"/>
</dbReference>
<reference evidence="2" key="1">
    <citation type="submission" date="2022-02" db="EMBL/GenBank/DDBJ databases">
        <title>Corynebacterium sp. from urogenital microbiome.</title>
        <authorList>
            <person name="Cappelli E.A."/>
            <person name="Ribeiro T.G."/>
            <person name="Peixe L."/>
        </authorList>
    </citation>
    <scope>NUCLEOTIDE SEQUENCE</scope>
    <source>
        <strain evidence="2">C8Ua_181</strain>
    </source>
</reference>
<comment type="caution">
    <text evidence="2">The sequence shown here is derived from an EMBL/GenBank/DDBJ whole genome shotgun (WGS) entry which is preliminary data.</text>
</comment>
<keyword evidence="1" id="KW-0812">Transmembrane</keyword>
<feature type="transmembrane region" description="Helical" evidence="1">
    <location>
        <begin position="167"/>
        <end position="191"/>
    </location>
</feature>
<feature type="transmembrane region" description="Helical" evidence="1">
    <location>
        <begin position="203"/>
        <end position="222"/>
    </location>
</feature>
<keyword evidence="1" id="KW-0472">Membrane</keyword>
<dbReference type="EMBL" id="JAKMUU010000003">
    <property type="protein sequence ID" value="MCZ9307169.1"/>
    <property type="molecule type" value="Genomic_DNA"/>
</dbReference>
<feature type="transmembrane region" description="Helical" evidence="1">
    <location>
        <begin position="124"/>
        <end position="155"/>
    </location>
</feature>
<gene>
    <name evidence="2" type="ORF">L8V01_06700</name>
    <name evidence="3" type="ORF">RAE13_02690</name>
</gene>
<keyword evidence="1" id="KW-1133">Transmembrane helix</keyword>
<organism evidence="2 4">
    <name type="scientific">Corynebacterium curieae</name>
    <dbReference type="NCBI Taxonomy" id="2913500"/>
    <lineage>
        <taxon>Bacteria</taxon>
        <taxon>Bacillati</taxon>
        <taxon>Actinomycetota</taxon>
        <taxon>Actinomycetes</taxon>
        <taxon>Mycobacteriales</taxon>
        <taxon>Corynebacteriaceae</taxon>
        <taxon>Corynebacterium</taxon>
    </lineage>
</organism>
<name>A0A9X3MAG5_9CORY</name>